<dbReference type="EMBL" id="VYZN01000019">
    <property type="protein sequence ID" value="KAE9536931.1"/>
    <property type="molecule type" value="Genomic_DNA"/>
</dbReference>
<name>A0A6G0TSF2_APHGL</name>
<gene>
    <name evidence="1" type="ORF">AGLY_006738</name>
</gene>
<sequence>MTLNFLGRSNGSDHVNTFYIDNFMFNILGNLIRLFDRKSPFGLNLSLPGIAFITLNSASDFGFQTPVLHLNQPEPVTPLKTLKKSNMRNELSEIFLSDISLFKSNILRRVIIKFKERSIIHKKVGHFQSLKNSVLDLKTVSLVVTMVLSQHLKHLKCQYELEKLLSTSTDVIGAYLKKVMSSILKSSGKPSVVISSPSNIFEIICIFL</sequence>
<evidence type="ECO:0000313" key="1">
    <source>
        <dbReference type="EMBL" id="KAE9536931.1"/>
    </source>
</evidence>
<proteinExistence type="predicted"/>
<protein>
    <submittedName>
        <fullName evidence="1">Uncharacterized protein</fullName>
    </submittedName>
</protein>
<accession>A0A6G0TSF2</accession>
<dbReference type="AlphaFoldDB" id="A0A6G0TSF2"/>
<organism evidence="1 2">
    <name type="scientific">Aphis glycines</name>
    <name type="common">Soybean aphid</name>
    <dbReference type="NCBI Taxonomy" id="307491"/>
    <lineage>
        <taxon>Eukaryota</taxon>
        <taxon>Metazoa</taxon>
        <taxon>Ecdysozoa</taxon>
        <taxon>Arthropoda</taxon>
        <taxon>Hexapoda</taxon>
        <taxon>Insecta</taxon>
        <taxon>Pterygota</taxon>
        <taxon>Neoptera</taxon>
        <taxon>Paraneoptera</taxon>
        <taxon>Hemiptera</taxon>
        <taxon>Sternorrhyncha</taxon>
        <taxon>Aphidomorpha</taxon>
        <taxon>Aphidoidea</taxon>
        <taxon>Aphididae</taxon>
        <taxon>Aphidini</taxon>
        <taxon>Aphis</taxon>
        <taxon>Aphis</taxon>
    </lineage>
</organism>
<keyword evidence="2" id="KW-1185">Reference proteome</keyword>
<evidence type="ECO:0000313" key="2">
    <source>
        <dbReference type="Proteomes" id="UP000475862"/>
    </source>
</evidence>
<dbReference type="Proteomes" id="UP000475862">
    <property type="component" value="Unassembled WGS sequence"/>
</dbReference>
<reference evidence="1 2" key="1">
    <citation type="submission" date="2019-08" db="EMBL/GenBank/DDBJ databases">
        <title>The genome of the soybean aphid Biotype 1, its phylome, world population structure and adaptation to the North American continent.</title>
        <authorList>
            <person name="Giordano R."/>
            <person name="Donthu R.K."/>
            <person name="Hernandez A.G."/>
            <person name="Wright C.L."/>
            <person name="Zimin A.V."/>
        </authorList>
    </citation>
    <scope>NUCLEOTIDE SEQUENCE [LARGE SCALE GENOMIC DNA]</scope>
    <source>
        <tissue evidence="1">Whole aphids</tissue>
    </source>
</reference>
<comment type="caution">
    <text evidence="1">The sequence shown here is derived from an EMBL/GenBank/DDBJ whole genome shotgun (WGS) entry which is preliminary data.</text>
</comment>